<keyword evidence="1" id="KW-0472">Membrane</keyword>
<reference evidence="3" key="1">
    <citation type="submission" date="2016-01" db="EMBL/GenBank/DDBJ databases">
        <title>Draft genome of Chromobacterium sp. F49.</title>
        <authorList>
            <person name="Hong K.W."/>
        </authorList>
    </citation>
    <scope>NUCLEOTIDE SEQUENCE [LARGE SCALE GENOMIC DNA]</scope>
    <source>
        <strain evidence="3">M63</strain>
    </source>
</reference>
<dbReference type="AlphaFoldDB" id="A0A163W2G0"/>
<keyword evidence="1" id="KW-1133">Transmembrane helix</keyword>
<dbReference type="Proteomes" id="UP000076563">
    <property type="component" value="Unassembled WGS sequence"/>
</dbReference>
<sequence length="63" mass="7442">MQRGTTDIVEDESYGGYYAIKGFLIMQLMNLFQKNNKKILFICFLKNMPSQDKILKLVSWTKF</sequence>
<gene>
    <name evidence="2" type="ORF">AV654_25095</name>
</gene>
<dbReference type="EMBL" id="LQRA01000070">
    <property type="protein sequence ID" value="KZE75753.1"/>
    <property type="molecule type" value="Genomic_DNA"/>
</dbReference>
<keyword evidence="3" id="KW-1185">Reference proteome</keyword>
<evidence type="ECO:0000313" key="3">
    <source>
        <dbReference type="Proteomes" id="UP000076563"/>
    </source>
</evidence>
<accession>A0A163W2G0</accession>
<evidence type="ECO:0000313" key="2">
    <source>
        <dbReference type="EMBL" id="KZE75753.1"/>
    </source>
</evidence>
<proteinExistence type="predicted"/>
<comment type="caution">
    <text evidence="2">The sequence shown here is derived from an EMBL/GenBank/DDBJ whole genome shotgun (WGS) entry which is preliminary data.</text>
</comment>
<protein>
    <submittedName>
        <fullName evidence="2">Uncharacterized protein</fullName>
    </submittedName>
</protein>
<feature type="transmembrane region" description="Helical" evidence="1">
    <location>
        <begin position="15"/>
        <end position="32"/>
    </location>
</feature>
<organism evidence="2 3">
    <name type="scientific">Paenibacillus elgii</name>
    <dbReference type="NCBI Taxonomy" id="189691"/>
    <lineage>
        <taxon>Bacteria</taxon>
        <taxon>Bacillati</taxon>
        <taxon>Bacillota</taxon>
        <taxon>Bacilli</taxon>
        <taxon>Bacillales</taxon>
        <taxon>Paenibacillaceae</taxon>
        <taxon>Paenibacillus</taxon>
    </lineage>
</organism>
<evidence type="ECO:0000256" key="1">
    <source>
        <dbReference type="SAM" id="Phobius"/>
    </source>
</evidence>
<keyword evidence="1" id="KW-0812">Transmembrane</keyword>
<name>A0A163W2G0_9BACL</name>